<accession>A0A4C1SP44</accession>
<feature type="non-terminal residue" evidence="1">
    <location>
        <position position="34"/>
    </location>
</feature>
<dbReference type="Proteomes" id="UP000299102">
    <property type="component" value="Unassembled WGS sequence"/>
</dbReference>
<evidence type="ECO:0000313" key="2">
    <source>
        <dbReference type="Proteomes" id="UP000299102"/>
    </source>
</evidence>
<sequence length="34" mass="4049">MENERGLVDKRIAQAFDVYEDKRRQAQHIAVPYT</sequence>
<organism evidence="1 2">
    <name type="scientific">Eumeta variegata</name>
    <name type="common">Bagworm moth</name>
    <name type="synonym">Eumeta japonica</name>
    <dbReference type="NCBI Taxonomy" id="151549"/>
    <lineage>
        <taxon>Eukaryota</taxon>
        <taxon>Metazoa</taxon>
        <taxon>Ecdysozoa</taxon>
        <taxon>Arthropoda</taxon>
        <taxon>Hexapoda</taxon>
        <taxon>Insecta</taxon>
        <taxon>Pterygota</taxon>
        <taxon>Neoptera</taxon>
        <taxon>Endopterygota</taxon>
        <taxon>Lepidoptera</taxon>
        <taxon>Glossata</taxon>
        <taxon>Ditrysia</taxon>
        <taxon>Tineoidea</taxon>
        <taxon>Psychidae</taxon>
        <taxon>Oiketicinae</taxon>
        <taxon>Eumeta</taxon>
    </lineage>
</organism>
<protein>
    <submittedName>
        <fullName evidence="1">Uncharacterized protein</fullName>
    </submittedName>
</protein>
<dbReference type="AlphaFoldDB" id="A0A4C1SP44"/>
<name>A0A4C1SP44_EUMVA</name>
<keyword evidence="2" id="KW-1185">Reference proteome</keyword>
<proteinExistence type="predicted"/>
<reference evidence="1 2" key="1">
    <citation type="journal article" date="2019" name="Commun. Biol.">
        <title>The bagworm genome reveals a unique fibroin gene that provides high tensile strength.</title>
        <authorList>
            <person name="Kono N."/>
            <person name="Nakamura H."/>
            <person name="Ohtoshi R."/>
            <person name="Tomita M."/>
            <person name="Numata K."/>
            <person name="Arakawa K."/>
        </authorList>
    </citation>
    <scope>NUCLEOTIDE SEQUENCE [LARGE SCALE GENOMIC DNA]</scope>
</reference>
<gene>
    <name evidence="1" type="ORF">EVAR_71003_1</name>
</gene>
<comment type="caution">
    <text evidence="1">The sequence shown here is derived from an EMBL/GenBank/DDBJ whole genome shotgun (WGS) entry which is preliminary data.</text>
</comment>
<evidence type="ECO:0000313" key="1">
    <source>
        <dbReference type="EMBL" id="GBP03882.1"/>
    </source>
</evidence>
<dbReference type="EMBL" id="BGZK01003708">
    <property type="protein sequence ID" value="GBP03882.1"/>
    <property type="molecule type" value="Genomic_DNA"/>
</dbReference>